<keyword evidence="3" id="KW-1185">Reference proteome</keyword>
<evidence type="ECO:0000256" key="1">
    <source>
        <dbReference type="SAM" id="MobiDB-lite"/>
    </source>
</evidence>
<dbReference type="Proteomes" id="UP000009168">
    <property type="component" value="Unassembled WGS sequence"/>
</dbReference>
<dbReference type="KEGG" id="tet:TTHERM_00145420"/>
<reference evidence="3" key="1">
    <citation type="journal article" date="2006" name="PLoS Biol.">
        <title>Macronuclear genome sequence of the ciliate Tetrahymena thermophila, a model eukaryote.</title>
        <authorList>
            <person name="Eisen J.A."/>
            <person name="Coyne R.S."/>
            <person name="Wu M."/>
            <person name="Wu D."/>
            <person name="Thiagarajan M."/>
            <person name="Wortman J.R."/>
            <person name="Badger J.H."/>
            <person name="Ren Q."/>
            <person name="Amedeo P."/>
            <person name="Jones K.M."/>
            <person name="Tallon L.J."/>
            <person name="Delcher A.L."/>
            <person name="Salzberg S.L."/>
            <person name="Silva J.C."/>
            <person name="Haas B.J."/>
            <person name="Majoros W.H."/>
            <person name="Farzad M."/>
            <person name="Carlton J.M."/>
            <person name="Smith R.K. Jr."/>
            <person name="Garg J."/>
            <person name="Pearlman R.E."/>
            <person name="Karrer K.M."/>
            <person name="Sun L."/>
            <person name="Manning G."/>
            <person name="Elde N.C."/>
            <person name="Turkewitz A.P."/>
            <person name="Asai D.J."/>
            <person name="Wilkes D.E."/>
            <person name="Wang Y."/>
            <person name="Cai H."/>
            <person name="Collins K."/>
            <person name="Stewart B.A."/>
            <person name="Lee S.R."/>
            <person name="Wilamowska K."/>
            <person name="Weinberg Z."/>
            <person name="Ruzzo W.L."/>
            <person name="Wloga D."/>
            <person name="Gaertig J."/>
            <person name="Frankel J."/>
            <person name="Tsao C.-C."/>
            <person name="Gorovsky M.A."/>
            <person name="Keeling P.J."/>
            <person name="Waller R.F."/>
            <person name="Patron N.J."/>
            <person name="Cherry J.M."/>
            <person name="Stover N.A."/>
            <person name="Krieger C.J."/>
            <person name="del Toro C."/>
            <person name="Ryder H.F."/>
            <person name="Williamson S.C."/>
            <person name="Barbeau R.A."/>
            <person name="Hamilton E.P."/>
            <person name="Orias E."/>
        </authorList>
    </citation>
    <scope>NUCLEOTIDE SEQUENCE [LARGE SCALE GENOMIC DNA]</scope>
    <source>
        <strain evidence="3">SB210</strain>
    </source>
</reference>
<dbReference type="RefSeq" id="XP_001011182.1">
    <property type="nucleotide sequence ID" value="XM_001011182.1"/>
</dbReference>
<evidence type="ECO:0000313" key="2">
    <source>
        <dbReference type="EMBL" id="EAR90937.1"/>
    </source>
</evidence>
<organism evidence="2 3">
    <name type="scientific">Tetrahymena thermophila (strain SB210)</name>
    <dbReference type="NCBI Taxonomy" id="312017"/>
    <lineage>
        <taxon>Eukaryota</taxon>
        <taxon>Sar</taxon>
        <taxon>Alveolata</taxon>
        <taxon>Ciliophora</taxon>
        <taxon>Intramacronucleata</taxon>
        <taxon>Oligohymenophorea</taxon>
        <taxon>Hymenostomatida</taxon>
        <taxon>Tetrahymenina</taxon>
        <taxon>Tetrahymenidae</taxon>
        <taxon>Tetrahymena</taxon>
    </lineage>
</organism>
<dbReference type="HOGENOM" id="CLU_779629_0_0_1"/>
<evidence type="ECO:0000313" key="3">
    <source>
        <dbReference type="Proteomes" id="UP000009168"/>
    </source>
</evidence>
<gene>
    <name evidence="2" type="ORF">TTHERM_00145420</name>
</gene>
<sequence>MNQESGQQEYKEIEKVVGQLFTLLNENQKNLAQEALKSQENNPTFIKGKSLVNLICHDFCLYKYPFSQKYSFDYESWVNTFLESERYEWIIQPILIKIKDQWNITYEDDDIKALYILCGAFTNETNNKNRQKKIIELRKILYYIFELNSICTMFTRPDFQINGYYKQTLNDIQQKIKNKLSFALDIDCEDMKYVQQQGINYKLKKSVFKSWVKFLGDVDIVSIGETSKQNSNGLLSYEILNLLQCFKEAEEALDFISERLIVPSESNQNDSINQESCLYSMCYMNYHSKKNIPLIDQQLELRVEQSMTENNQNENQQSSIFYESSIKSKYNQFENESHESAIKSQPDFSSSKKNMF</sequence>
<proteinExistence type="predicted"/>
<dbReference type="GeneID" id="7836600"/>
<protein>
    <submittedName>
        <fullName evidence="2">Uncharacterized protein</fullName>
    </submittedName>
</protein>
<feature type="region of interest" description="Disordered" evidence="1">
    <location>
        <begin position="332"/>
        <end position="356"/>
    </location>
</feature>
<dbReference type="AlphaFoldDB" id="I7LUA9"/>
<dbReference type="EMBL" id="GG662793">
    <property type="protein sequence ID" value="EAR90937.1"/>
    <property type="molecule type" value="Genomic_DNA"/>
</dbReference>
<feature type="compositionally biased region" description="Polar residues" evidence="1">
    <location>
        <begin position="342"/>
        <end position="356"/>
    </location>
</feature>
<accession>I7LUA9</accession>
<name>I7LUA9_TETTS</name>
<dbReference type="InParanoid" id="I7LUA9"/>